<comment type="caution">
    <text evidence="3">The sequence shown here is derived from an EMBL/GenBank/DDBJ whole genome shotgun (WGS) entry which is preliminary data.</text>
</comment>
<feature type="region of interest" description="Disordered" evidence="1">
    <location>
        <begin position="35"/>
        <end position="81"/>
    </location>
</feature>
<feature type="domain" description="DUF6604" evidence="2">
    <location>
        <begin position="11"/>
        <end position="285"/>
    </location>
</feature>
<dbReference type="AlphaFoldDB" id="A0A430LZ43"/>
<dbReference type="InterPro" id="IPR046539">
    <property type="entry name" value="DUF6604"/>
</dbReference>
<sequence length="858" mass="96277">MLPPALVSVYREYKKDTNSIASWLASTAKECGYPPDLLSNTPCPQQQQQQQQEPAKTGRLKGKARAAAKKNKAKGTTPETPSVPRYIISIKDFISLAEHISASKIPALSVPEVFFNTLHRVIAVRSSFSEKLSRHGAEPDIESDARHSYFVGILEKVGEVLKPFKPPTASSSSDAVDALTNQFDALEVYEPSQDFLDAPDIPRPEAAGQDAAIYEADPSPTLEDALVAFAMMCRDLTEIRQFISSLWSYLVSPDDEEDDGVDPAVVAVVTNTAIEFAANIIEDMLPIFKEHGGAFSICQRYMVNILSRPDESLEEFGKRMSESSSQDEHYDLSDSCYYFVGSLLHTLAAVPWQGSAGLYPEGHFGVYDPESHRESKTGQQKYAEDTIIIGELYMEALALVHHVPDYPITDEFIRGVKEFKETNEIPFSLIFAAQVNLDIHHVVRGYVETSVETLIKRLSIMNAPLQSTIGQNKNLKSPHWSSSDEDWLQGTSERIEWFLEDPIYEVKKLIAGSDPKALELVEATKKHRLLRRSPIVAGLALYHHRTEVHELAVALTNAWGSIILPAHLYNAATDAGYSECFWTDMERLFALHGEEQFFVGGQPDNTADYVTRFMLQIGVSASVFTNRRRRSKKLDIDDFSRRGTRFLKPRTPIHDSLRDRYQKNMSRMNWSPESIEKILSRAQMQQESKASRGASSRLKNKGPGAAKAVRISPTELLGHLGDAMQSEVQELAFPYLYMHITNWAFLKGMHRGYDPVLRTFFGSTYMQHEWQLPLIIGHILALADGVEGGDEAVLEMAGVMLDKMEQVKAVSLSTSQMYRLSGRENEVSQKQLASMSPDWMPDEDEDEDEEDVSEFDED</sequence>
<evidence type="ECO:0000259" key="2">
    <source>
        <dbReference type="Pfam" id="PF20253"/>
    </source>
</evidence>
<feature type="compositionally biased region" description="Low complexity" evidence="1">
    <location>
        <begin position="45"/>
        <end position="57"/>
    </location>
</feature>
<accession>A0A430LZ43</accession>
<evidence type="ECO:0000256" key="1">
    <source>
        <dbReference type="SAM" id="MobiDB-lite"/>
    </source>
</evidence>
<feature type="compositionally biased region" description="Basic residues" evidence="1">
    <location>
        <begin position="58"/>
        <end position="73"/>
    </location>
</feature>
<proteinExistence type="predicted"/>
<dbReference type="PANTHER" id="PTHR38795:SF1">
    <property type="entry name" value="DUF6604 DOMAIN-CONTAINING PROTEIN"/>
    <property type="match status" value="1"/>
</dbReference>
<feature type="compositionally biased region" description="Acidic residues" evidence="1">
    <location>
        <begin position="840"/>
        <end position="858"/>
    </location>
</feature>
<dbReference type="PANTHER" id="PTHR38795">
    <property type="entry name" value="DUF6604 DOMAIN-CONTAINING PROTEIN"/>
    <property type="match status" value="1"/>
</dbReference>
<name>A0A430LZ43_9HYPO</name>
<keyword evidence="4" id="KW-1185">Reference proteome</keyword>
<dbReference type="Proteomes" id="UP000287124">
    <property type="component" value="Unassembled WGS sequence"/>
</dbReference>
<feature type="region of interest" description="Disordered" evidence="1">
    <location>
        <begin position="822"/>
        <end position="858"/>
    </location>
</feature>
<gene>
    <name evidence="3" type="ORF">BHE90_004500</name>
</gene>
<protein>
    <recommendedName>
        <fullName evidence="2">DUF6604 domain-containing protein</fullName>
    </recommendedName>
</protein>
<evidence type="ECO:0000313" key="3">
    <source>
        <dbReference type="EMBL" id="RTE80992.1"/>
    </source>
</evidence>
<dbReference type="EMBL" id="MIKF01000047">
    <property type="protein sequence ID" value="RTE80992.1"/>
    <property type="molecule type" value="Genomic_DNA"/>
</dbReference>
<organism evidence="3 4">
    <name type="scientific">Fusarium euwallaceae</name>
    <dbReference type="NCBI Taxonomy" id="1147111"/>
    <lineage>
        <taxon>Eukaryota</taxon>
        <taxon>Fungi</taxon>
        <taxon>Dikarya</taxon>
        <taxon>Ascomycota</taxon>
        <taxon>Pezizomycotina</taxon>
        <taxon>Sordariomycetes</taxon>
        <taxon>Hypocreomycetidae</taxon>
        <taxon>Hypocreales</taxon>
        <taxon>Nectriaceae</taxon>
        <taxon>Fusarium</taxon>
        <taxon>Fusarium solani species complex</taxon>
    </lineage>
</organism>
<dbReference type="Pfam" id="PF20253">
    <property type="entry name" value="DUF6604"/>
    <property type="match status" value="1"/>
</dbReference>
<feature type="region of interest" description="Disordered" evidence="1">
    <location>
        <begin position="681"/>
        <end position="706"/>
    </location>
</feature>
<reference evidence="3 4" key="1">
    <citation type="submission" date="2017-06" db="EMBL/GenBank/DDBJ databases">
        <title>Comparative genomic analysis of Ambrosia Fusariam Clade fungi.</title>
        <authorList>
            <person name="Stajich J.E."/>
            <person name="Carrillo J."/>
            <person name="Kijimoto T."/>
            <person name="Eskalen A."/>
            <person name="O'Donnell K."/>
            <person name="Kasson M."/>
        </authorList>
    </citation>
    <scope>NUCLEOTIDE SEQUENCE [LARGE SCALE GENOMIC DNA]</scope>
    <source>
        <strain evidence="3 4">UCR1854</strain>
    </source>
</reference>
<evidence type="ECO:0000313" key="4">
    <source>
        <dbReference type="Proteomes" id="UP000287124"/>
    </source>
</evidence>